<dbReference type="PROSITE" id="PS50125">
    <property type="entry name" value="GUANYLATE_CYCLASE_2"/>
    <property type="match status" value="1"/>
</dbReference>
<dbReference type="PANTHER" id="PTHR43081:SF11">
    <property type="entry name" value="BLR2264 PROTEIN"/>
    <property type="match status" value="1"/>
</dbReference>
<name>A0ABT4VIL0_9HYPH</name>
<dbReference type="Gene3D" id="2.170.150.40">
    <property type="entry name" value="Domain of unknown function (DUF427)"/>
    <property type="match status" value="1"/>
</dbReference>
<dbReference type="Pfam" id="PF00211">
    <property type="entry name" value="Guanylate_cyc"/>
    <property type="match status" value="1"/>
</dbReference>
<evidence type="ECO:0000313" key="3">
    <source>
        <dbReference type="Proteomes" id="UP001148313"/>
    </source>
</evidence>
<accession>A0ABT4VIL0</accession>
<sequence>MTVHPDSKSLGYRLAVSPLSGETVAKCGDEILAASHGAKLMHETRLPSVVYFPQRDVKAKLLQTSDHRTFCPFKGTATYWDVEIGGRIYENGAWSYKNAIPEARDIEGMVSFMPNVLGSVDIADAGADATEYGNISGPTIDWIMREAWLCGSPEELTAAIARKFNEDGIAIYRMSVLIWSLHPMIAGRNYVWSKKDGKVHINTPSYDIFNHPNYVNSPLRHVANGLGGVRQNLLSDEVEFSFPIMEDLKAEGGTDYVAMPLPFSNGQINVMTLTCDHPDGFTTANLGLVFECASVISRLYEVFTLRDNASALLETYLGKGTGARVLGGEIRRGDGDEIDAAILFCDLRGSSRLEGEMGRQDYLDLLNQFFEVTTDIVHENGGEVLKFIGDAVLAIFPAGEDQAKACRQALSAALMIDRDVNMGLGESDDRIRCAIGLAFGNVTYGNVGSEGRLDFTVIGSAANVAARLGDLGKQLGHRVVTTKTITDGHDARMQSLGAFELRNVSSPVEAFAPAADIHVNSG</sequence>
<comment type="caution">
    <text evidence="2">The sequence shown here is derived from an EMBL/GenBank/DDBJ whole genome shotgun (WGS) entry which is preliminary data.</text>
</comment>
<gene>
    <name evidence="2" type="ORF">OOZ53_03995</name>
</gene>
<dbReference type="EMBL" id="JAPJZH010000002">
    <property type="protein sequence ID" value="MDA4844495.1"/>
    <property type="molecule type" value="Genomic_DNA"/>
</dbReference>
<reference evidence="2" key="1">
    <citation type="submission" date="2022-11" db="EMBL/GenBank/DDBJ databases">
        <title>Hoeflea poritis sp. nov., isolated from scleractinian coral Porites lutea.</title>
        <authorList>
            <person name="Zhang G."/>
            <person name="Wei Q."/>
            <person name="Cai L."/>
        </authorList>
    </citation>
    <scope>NUCLEOTIDE SEQUENCE</scope>
    <source>
        <strain evidence="2">E7-10</strain>
    </source>
</reference>
<dbReference type="InterPro" id="IPR001054">
    <property type="entry name" value="A/G_cyclase"/>
</dbReference>
<dbReference type="InterPro" id="IPR038694">
    <property type="entry name" value="DUF427_sf"/>
</dbReference>
<evidence type="ECO:0000313" key="2">
    <source>
        <dbReference type="EMBL" id="MDA4844495.1"/>
    </source>
</evidence>
<dbReference type="Proteomes" id="UP001148313">
    <property type="component" value="Unassembled WGS sequence"/>
</dbReference>
<evidence type="ECO:0000259" key="1">
    <source>
        <dbReference type="PROSITE" id="PS50125"/>
    </source>
</evidence>
<dbReference type="PANTHER" id="PTHR43081">
    <property type="entry name" value="ADENYLATE CYCLASE, TERMINAL-DIFFERENTIATION SPECIFIC-RELATED"/>
    <property type="match status" value="1"/>
</dbReference>
<dbReference type="Gene3D" id="3.30.70.1230">
    <property type="entry name" value="Nucleotide cyclase"/>
    <property type="match status" value="1"/>
</dbReference>
<feature type="domain" description="Guanylate cyclase" evidence="1">
    <location>
        <begin position="341"/>
        <end position="469"/>
    </location>
</feature>
<proteinExistence type="predicted"/>
<dbReference type="RefSeq" id="WP_271088025.1">
    <property type="nucleotide sequence ID" value="NZ_JAPJZH010000002.1"/>
</dbReference>
<dbReference type="InterPro" id="IPR007361">
    <property type="entry name" value="DUF427"/>
</dbReference>
<dbReference type="SMART" id="SM00044">
    <property type="entry name" value="CYCc"/>
    <property type="match status" value="1"/>
</dbReference>
<protein>
    <submittedName>
        <fullName evidence="2">DUF427 domain-containing protein</fullName>
    </submittedName>
</protein>
<dbReference type="Pfam" id="PF04248">
    <property type="entry name" value="NTP_transf_9"/>
    <property type="match status" value="1"/>
</dbReference>
<dbReference type="InterPro" id="IPR050697">
    <property type="entry name" value="Adenylyl/Guanylyl_Cyclase_3/4"/>
</dbReference>
<keyword evidence="3" id="KW-1185">Reference proteome</keyword>
<dbReference type="InterPro" id="IPR029787">
    <property type="entry name" value="Nucleotide_cyclase"/>
</dbReference>
<dbReference type="SUPFAM" id="SSF55073">
    <property type="entry name" value="Nucleotide cyclase"/>
    <property type="match status" value="1"/>
</dbReference>
<dbReference type="CDD" id="cd07302">
    <property type="entry name" value="CHD"/>
    <property type="match status" value="1"/>
</dbReference>
<organism evidence="2 3">
    <name type="scientific">Hoeflea poritis</name>
    <dbReference type="NCBI Taxonomy" id="2993659"/>
    <lineage>
        <taxon>Bacteria</taxon>
        <taxon>Pseudomonadati</taxon>
        <taxon>Pseudomonadota</taxon>
        <taxon>Alphaproteobacteria</taxon>
        <taxon>Hyphomicrobiales</taxon>
        <taxon>Rhizobiaceae</taxon>
        <taxon>Hoeflea</taxon>
    </lineage>
</organism>